<name>A0ACD5ZGG6_AVESA</name>
<evidence type="ECO:0000313" key="1">
    <source>
        <dbReference type="EnsemblPlants" id="AVESA.00010b.r2.7AG1188200.1.CDS"/>
    </source>
</evidence>
<reference evidence="1" key="1">
    <citation type="submission" date="2021-05" db="EMBL/GenBank/DDBJ databases">
        <authorList>
            <person name="Scholz U."/>
            <person name="Mascher M."/>
            <person name="Fiebig A."/>
        </authorList>
    </citation>
    <scope>NUCLEOTIDE SEQUENCE [LARGE SCALE GENOMIC DNA]</scope>
</reference>
<accession>A0ACD5ZGG6</accession>
<keyword evidence="2" id="KW-1185">Reference proteome</keyword>
<protein>
    <submittedName>
        <fullName evidence="1">Uncharacterized protein</fullName>
    </submittedName>
</protein>
<dbReference type="EnsemblPlants" id="AVESA.00010b.r2.7AG1188200.1">
    <property type="protein sequence ID" value="AVESA.00010b.r2.7AG1188200.1.CDS"/>
    <property type="gene ID" value="AVESA.00010b.r2.7AG1188200"/>
</dbReference>
<reference evidence="1" key="2">
    <citation type="submission" date="2025-09" db="UniProtKB">
        <authorList>
            <consortium name="EnsemblPlants"/>
        </authorList>
    </citation>
    <scope>IDENTIFICATION</scope>
</reference>
<proteinExistence type="predicted"/>
<dbReference type="Proteomes" id="UP001732700">
    <property type="component" value="Chromosome 7A"/>
</dbReference>
<organism evidence="1 2">
    <name type="scientific">Avena sativa</name>
    <name type="common">Oat</name>
    <dbReference type="NCBI Taxonomy" id="4498"/>
    <lineage>
        <taxon>Eukaryota</taxon>
        <taxon>Viridiplantae</taxon>
        <taxon>Streptophyta</taxon>
        <taxon>Embryophyta</taxon>
        <taxon>Tracheophyta</taxon>
        <taxon>Spermatophyta</taxon>
        <taxon>Magnoliopsida</taxon>
        <taxon>Liliopsida</taxon>
        <taxon>Poales</taxon>
        <taxon>Poaceae</taxon>
        <taxon>BOP clade</taxon>
        <taxon>Pooideae</taxon>
        <taxon>Poodae</taxon>
        <taxon>Poeae</taxon>
        <taxon>Poeae Chloroplast Group 1 (Aveneae type)</taxon>
        <taxon>Aveninae</taxon>
        <taxon>Avena</taxon>
    </lineage>
</organism>
<evidence type="ECO:0000313" key="2">
    <source>
        <dbReference type="Proteomes" id="UP001732700"/>
    </source>
</evidence>
<sequence length="359" mass="40608">MACVEEEDDIYPEPFLYDEAKEFAEMEADHAARLLKEAEETRKEEERRRRGAAHQAVLDSILERDPKTGREVYTRYSFTDFSSFDIDEEWYIRGLNLEDSANIHSIKIVFSDRGFPINVYGTIIARDNVDHKCIYIFNRHKKDCQTINSEEESLVLTGPDRGLVLLDFIYLEMNLKIKVDREPQDQQISKGLLSIDGRVQPRDEKINVGSQTLKSWLSFVEVKYTTVLNAVEGTFEIELLEGHFCGKIKASIEDVEEKIVIHNSEEDGVVTSSGDGTVIKLQRRVLTICLGRMLTFELTSKGCSLCGCLGAPDATIERSVEFTPQRCGQEEAEVSCGAGNKLLVKVVLSLMDILGRSSY</sequence>